<dbReference type="OrthoDB" id="9806874at2"/>
<feature type="transmembrane region" description="Helical" evidence="1">
    <location>
        <begin position="72"/>
        <end position="91"/>
    </location>
</feature>
<keyword evidence="1" id="KW-1133">Transmembrane helix</keyword>
<dbReference type="AlphaFoldDB" id="A0A0Q3I5J7"/>
<dbReference type="STRING" id="53254.SAMN05660750_03056"/>
<evidence type="ECO:0000313" key="3">
    <source>
        <dbReference type="EMBL" id="SKB93096.1"/>
    </source>
</evidence>
<feature type="transmembrane region" description="Helical" evidence="1">
    <location>
        <begin position="184"/>
        <end position="212"/>
    </location>
</feature>
<dbReference type="InterPro" id="IPR006747">
    <property type="entry name" value="DUF599"/>
</dbReference>
<dbReference type="PANTHER" id="PTHR31881:SF6">
    <property type="entry name" value="OS09G0494600 PROTEIN"/>
    <property type="match status" value="1"/>
</dbReference>
<dbReference type="PANTHER" id="PTHR31881">
    <property type="match status" value="1"/>
</dbReference>
<feature type="transmembrane region" description="Helical" evidence="1">
    <location>
        <begin position="12"/>
        <end position="33"/>
    </location>
</feature>
<organism evidence="2 4">
    <name type="scientific">Bosea thiooxidans</name>
    <dbReference type="NCBI Taxonomy" id="53254"/>
    <lineage>
        <taxon>Bacteria</taxon>
        <taxon>Pseudomonadati</taxon>
        <taxon>Pseudomonadota</taxon>
        <taxon>Alphaproteobacteria</taxon>
        <taxon>Hyphomicrobiales</taxon>
        <taxon>Boseaceae</taxon>
        <taxon>Bosea</taxon>
    </lineage>
</organism>
<name>A0A0Q3I5J7_9HYPH</name>
<dbReference type="EMBL" id="LMAR01000039">
    <property type="protein sequence ID" value="KQK30247.1"/>
    <property type="molecule type" value="Genomic_DNA"/>
</dbReference>
<evidence type="ECO:0000313" key="2">
    <source>
        <dbReference type="EMBL" id="KQK30247.1"/>
    </source>
</evidence>
<reference evidence="2 4" key="1">
    <citation type="submission" date="2015-10" db="EMBL/GenBank/DDBJ databases">
        <title>Draft genome of Bosea thiooxidans.</title>
        <authorList>
            <person name="Wang X."/>
        </authorList>
    </citation>
    <scope>NUCLEOTIDE SEQUENCE [LARGE SCALE GENOMIC DNA]</scope>
    <source>
        <strain evidence="2 4">CGMCC 9174</strain>
    </source>
</reference>
<keyword evidence="1" id="KW-0472">Membrane</keyword>
<feature type="transmembrane region" description="Helical" evidence="1">
    <location>
        <begin position="111"/>
        <end position="129"/>
    </location>
</feature>
<evidence type="ECO:0000256" key="1">
    <source>
        <dbReference type="SAM" id="Phobius"/>
    </source>
</evidence>
<evidence type="ECO:0000313" key="4">
    <source>
        <dbReference type="Proteomes" id="UP000051562"/>
    </source>
</evidence>
<protein>
    <submittedName>
        <fullName evidence="3">Uncharacterized membrane protein</fullName>
    </submittedName>
</protein>
<reference evidence="3 5" key="2">
    <citation type="submission" date="2017-02" db="EMBL/GenBank/DDBJ databases">
        <authorList>
            <person name="Peterson S.W."/>
        </authorList>
    </citation>
    <scope>NUCLEOTIDE SEQUENCE [LARGE SCALE GENOMIC DNA]</scope>
    <source>
        <strain evidence="3 5">DSM 9653</strain>
    </source>
</reference>
<dbReference type="Proteomes" id="UP000190130">
    <property type="component" value="Unassembled WGS sequence"/>
</dbReference>
<dbReference type="RefSeq" id="WP_055728472.1">
    <property type="nucleotide sequence ID" value="NZ_FUYX01000008.1"/>
</dbReference>
<dbReference type="Proteomes" id="UP000051562">
    <property type="component" value="Unassembled WGS sequence"/>
</dbReference>
<keyword evidence="1" id="KW-0812">Transmembrane</keyword>
<dbReference type="Pfam" id="PF04654">
    <property type="entry name" value="DUF599"/>
    <property type="match status" value="1"/>
</dbReference>
<keyword evidence="4" id="KW-1185">Reference proteome</keyword>
<evidence type="ECO:0000313" key="5">
    <source>
        <dbReference type="Proteomes" id="UP000190130"/>
    </source>
</evidence>
<sequence>MFGFSNLDLTALAFFTLSWLGYHYVVEMGPYAARTLNMRMNLRRARWIRQAATREVRIVDTQVMNGLQNGTAFFASTSLIAIGGTLALLNSTDRVVAIFSDLPLVPPTSRAVWEMKVIGLAGIFGYAFFKFAWSYRLFNYCVILLGALPPFDGDDEKAMAGAVHETTEMNIAAGRHFNRGQRAFFFALAYLGWFLGPITFLAFTGAVLVAMYRRQFASDATRVFNHPSQP</sequence>
<proteinExistence type="predicted"/>
<dbReference type="EMBL" id="FUYX01000008">
    <property type="protein sequence ID" value="SKB93096.1"/>
    <property type="molecule type" value="Genomic_DNA"/>
</dbReference>
<gene>
    <name evidence="2" type="ORF">ARD30_14500</name>
    <name evidence="3" type="ORF">SAMN05660750_03056</name>
</gene>
<accession>A0A0Q3I5J7</accession>